<reference evidence="1 2" key="2">
    <citation type="journal article" date="2017" name="Front. Plant Sci.">
        <title>Gene Classification and Mining of Molecular Markers Useful in Red Clover (Trifolium pratense) Breeding.</title>
        <authorList>
            <person name="Istvanek J."/>
            <person name="Dluhosova J."/>
            <person name="Dluhos P."/>
            <person name="Patkova L."/>
            <person name="Nedelnik J."/>
            <person name="Repkova J."/>
        </authorList>
    </citation>
    <scope>NUCLEOTIDE SEQUENCE [LARGE SCALE GENOMIC DNA]</scope>
    <source>
        <strain evidence="2">cv. Tatra</strain>
        <tissue evidence="1">Young leaves</tissue>
    </source>
</reference>
<dbReference type="AlphaFoldDB" id="A0A2K3KPU5"/>
<reference evidence="1 2" key="1">
    <citation type="journal article" date="2014" name="Am. J. Bot.">
        <title>Genome assembly and annotation for red clover (Trifolium pratense; Fabaceae).</title>
        <authorList>
            <person name="Istvanek J."/>
            <person name="Jaros M."/>
            <person name="Krenek A."/>
            <person name="Repkova J."/>
        </authorList>
    </citation>
    <scope>NUCLEOTIDE SEQUENCE [LARGE SCALE GENOMIC DNA]</scope>
    <source>
        <strain evidence="2">cv. Tatra</strain>
        <tissue evidence="1">Young leaves</tissue>
    </source>
</reference>
<evidence type="ECO:0000313" key="1">
    <source>
        <dbReference type="EMBL" id="PNX68286.1"/>
    </source>
</evidence>
<proteinExistence type="predicted"/>
<name>A0A2K3KPU5_TRIPR</name>
<feature type="non-terminal residue" evidence="1">
    <location>
        <position position="52"/>
    </location>
</feature>
<evidence type="ECO:0000313" key="2">
    <source>
        <dbReference type="Proteomes" id="UP000236291"/>
    </source>
</evidence>
<gene>
    <name evidence="1" type="ORF">L195_g063912</name>
</gene>
<feature type="non-terminal residue" evidence="1">
    <location>
        <position position="1"/>
    </location>
</feature>
<comment type="caution">
    <text evidence="1">The sequence shown here is derived from an EMBL/GenBank/DDBJ whole genome shotgun (WGS) entry which is preliminary data.</text>
</comment>
<protein>
    <submittedName>
        <fullName evidence="1">Uncharacterized protein</fullName>
    </submittedName>
</protein>
<accession>A0A2K3KPU5</accession>
<sequence length="52" mass="5782">REPRGPPSAFSTYTPLVKSRGEIFTEVHISEFNRAGVKQPKSTPLKPGQDKN</sequence>
<organism evidence="1 2">
    <name type="scientific">Trifolium pratense</name>
    <name type="common">Red clover</name>
    <dbReference type="NCBI Taxonomy" id="57577"/>
    <lineage>
        <taxon>Eukaryota</taxon>
        <taxon>Viridiplantae</taxon>
        <taxon>Streptophyta</taxon>
        <taxon>Embryophyta</taxon>
        <taxon>Tracheophyta</taxon>
        <taxon>Spermatophyta</taxon>
        <taxon>Magnoliopsida</taxon>
        <taxon>eudicotyledons</taxon>
        <taxon>Gunneridae</taxon>
        <taxon>Pentapetalae</taxon>
        <taxon>rosids</taxon>
        <taxon>fabids</taxon>
        <taxon>Fabales</taxon>
        <taxon>Fabaceae</taxon>
        <taxon>Papilionoideae</taxon>
        <taxon>50 kb inversion clade</taxon>
        <taxon>NPAAA clade</taxon>
        <taxon>Hologalegina</taxon>
        <taxon>IRL clade</taxon>
        <taxon>Trifolieae</taxon>
        <taxon>Trifolium</taxon>
    </lineage>
</organism>
<dbReference type="Proteomes" id="UP000236291">
    <property type="component" value="Unassembled WGS sequence"/>
</dbReference>
<dbReference type="EMBL" id="ASHM01225035">
    <property type="protein sequence ID" value="PNX68286.1"/>
    <property type="molecule type" value="Genomic_DNA"/>
</dbReference>